<accession>A0A9W8U3V9</accession>
<evidence type="ECO:0000313" key="2">
    <source>
        <dbReference type="EMBL" id="KAJ3751240.1"/>
    </source>
</evidence>
<evidence type="ECO:0000313" key="3">
    <source>
        <dbReference type="Proteomes" id="UP001142393"/>
    </source>
</evidence>
<comment type="caution">
    <text evidence="2">The sequence shown here is derived from an EMBL/GenBank/DDBJ whole genome shotgun (WGS) entry which is preliminary data.</text>
</comment>
<feature type="compositionally biased region" description="Acidic residues" evidence="1">
    <location>
        <begin position="543"/>
        <end position="556"/>
    </location>
</feature>
<dbReference type="Proteomes" id="UP001142393">
    <property type="component" value="Unassembled WGS sequence"/>
</dbReference>
<protein>
    <submittedName>
        <fullName evidence="2">Uncharacterized protein</fullName>
    </submittedName>
</protein>
<feature type="region of interest" description="Disordered" evidence="1">
    <location>
        <begin position="65"/>
        <end position="95"/>
    </location>
</feature>
<feature type="compositionally biased region" description="Acidic residues" evidence="1">
    <location>
        <begin position="495"/>
        <end position="513"/>
    </location>
</feature>
<proteinExistence type="predicted"/>
<feature type="compositionally biased region" description="Polar residues" evidence="1">
    <location>
        <begin position="86"/>
        <end position="95"/>
    </location>
</feature>
<name>A0A9W8U3V9_9AGAR</name>
<keyword evidence="3" id="KW-1185">Reference proteome</keyword>
<feature type="compositionally biased region" description="Acidic residues" evidence="1">
    <location>
        <begin position="520"/>
        <end position="536"/>
    </location>
</feature>
<reference evidence="2 3" key="1">
    <citation type="journal article" date="2023" name="Proc. Natl. Acad. Sci. U.S.A.">
        <title>A global phylogenomic analysis of the shiitake genus Lentinula.</title>
        <authorList>
            <person name="Sierra-Patev S."/>
            <person name="Min B."/>
            <person name="Naranjo-Ortiz M."/>
            <person name="Looney B."/>
            <person name="Konkel Z."/>
            <person name="Slot J.C."/>
            <person name="Sakamoto Y."/>
            <person name="Steenwyk J.L."/>
            <person name="Rokas A."/>
            <person name="Carro J."/>
            <person name="Camarero S."/>
            <person name="Ferreira P."/>
            <person name="Molpeceres G."/>
            <person name="Ruiz-Duenas F.J."/>
            <person name="Serrano A."/>
            <person name="Henrissat B."/>
            <person name="Drula E."/>
            <person name="Hughes K.W."/>
            <person name="Mata J.L."/>
            <person name="Ishikawa N.K."/>
            <person name="Vargas-Isla R."/>
            <person name="Ushijima S."/>
            <person name="Smith C.A."/>
            <person name="Donoghue J."/>
            <person name="Ahrendt S."/>
            <person name="Andreopoulos W."/>
            <person name="He G."/>
            <person name="LaButti K."/>
            <person name="Lipzen A."/>
            <person name="Ng V."/>
            <person name="Riley R."/>
            <person name="Sandor L."/>
            <person name="Barry K."/>
            <person name="Martinez A.T."/>
            <person name="Xiao Y."/>
            <person name="Gibbons J.G."/>
            <person name="Terashima K."/>
            <person name="Grigoriev I.V."/>
            <person name="Hibbett D."/>
        </authorList>
    </citation>
    <scope>NUCLEOTIDE SEQUENCE [LARGE SCALE GENOMIC DNA]</scope>
    <source>
        <strain evidence="2 3">TFB7810</strain>
    </source>
</reference>
<gene>
    <name evidence="2" type="ORF">DFH05DRAFT_1569277</name>
</gene>
<dbReference type="AlphaFoldDB" id="A0A9W8U3V9"/>
<evidence type="ECO:0000256" key="1">
    <source>
        <dbReference type="SAM" id="MobiDB-lite"/>
    </source>
</evidence>
<dbReference type="EMBL" id="JANVFU010000001">
    <property type="protein sequence ID" value="KAJ3751240.1"/>
    <property type="molecule type" value="Genomic_DNA"/>
</dbReference>
<sequence length="556" mass="63344">MPCFEGLIHNPYDSQFQDLLFTLNCFEGYAKFRIHWDSSLASFDEVIVELGSAFRLFDKESRNFQTEELPREQQARTRHNSAAKGTHTTAHPKTRCFNNSTAKTHFLGNYPGSVRYFGTLDGTSTKTAESEHKRVKKFYARTNKNQYASQVARHENRSRFLRKVCRQVPRNSLPMKKHIALGPEDIEGLPPTDPSLRYHMGNGKRYFEDIPSFIQNHKGDLAMLDFYKKLKSHVLSQLLDDDGSIEYTSADHSAVLFENNRLYRHKVVRINYTTYDLRRNQDSINPRTHPHIMVLSPEGSDHPFTYGRVIGILHANARIQWVSGSRLVPTSGFKRVDFLWVRWFRYDTSFAAGWKAKRLHRIQFYDGWDSLAFGFLDPASIVRGIHLIPAFQWGAAGASNDSDTESDEAPMVPEYLPSDSIARQYETLSINGVSEVETEDWAYQYVNIFVDRDIFNLFRGGGIGHQHIRCHLKAFAEDAGLNDQTLPHYNANWETDSESSEEDEDGSDLDDGSELGALGSEDEEDAGDDLETDSDVEPQGPGPEDEEALDDDDLGF</sequence>
<organism evidence="2 3">
    <name type="scientific">Lentinula detonsa</name>
    <dbReference type="NCBI Taxonomy" id="2804962"/>
    <lineage>
        <taxon>Eukaryota</taxon>
        <taxon>Fungi</taxon>
        <taxon>Dikarya</taxon>
        <taxon>Basidiomycota</taxon>
        <taxon>Agaricomycotina</taxon>
        <taxon>Agaricomycetes</taxon>
        <taxon>Agaricomycetidae</taxon>
        <taxon>Agaricales</taxon>
        <taxon>Marasmiineae</taxon>
        <taxon>Omphalotaceae</taxon>
        <taxon>Lentinula</taxon>
    </lineage>
</organism>
<feature type="region of interest" description="Disordered" evidence="1">
    <location>
        <begin position="486"/>
        <end position="556"/>
    </location>
</feature>